<dbReference type="RefSeq" id="WP_176392155.1">
    <property type="nucleotide sequence ID" value="NZ_FPAA01000018.1"/>
</dbReference>
<accession>A0A1I6UNW8</accession>
<organism evidence="1 2">
    <name type="scientific">Marininema halotolerans</name>
    <dbReference type="NCBI Taxonomy" id="1155944"/>
    <lineage>
        <taxon>Bacteria</taxon>
        <taxon>Bacillati</taxon>
        <taxon>Bacillota</taxon>
        <taxon>Bacilli</taxon>
        <taxon>Bacillales</taxon>
        <taxon>Thermoactinomycetaceae</taxon>
        <taxon>Marininema</taxon>
    </lineage>
</organism>
<gene>
    <name evidence="1" type="ORF">SAMN05444972_11856</name>
</gene>
<dbReference type="EMBL" id="FPAA01000018">
    <property type="protein sequence ID" value="SFT03149.1"/>
    <property type="molecule type" value="Genomic_DNA"/>
</dbReference>
<proteinExistence type="predicted"/>
<dbReference type="Pfam" id="PF15586">
    <property type="entry name" value="Imm8"/>
    <property type="match status" value="1"/>
</dbReference>
<name>A0A1I6UNW8_9BACL</name>
<reference evidence="2" key="1">
    <citation type="submission" date="2016-10" db="EMBL/GenBank/DDBJ databases">
        <authorList>
            <person name="Varghese N."/>
            <person name="Submissions S."/>
        </authorList>
    </citation>
    <scope>NUCLEOTIDE SEQUENCE [LARGE SCALE GENOMIC DNA]</scope>
    <source>
        <strain evidence="2">DSM 45789</strain>
    </source>
</reference>
<sequence>MLSLQLMRNMDEQWDDVDHFHLSYDIDIGVSEDPYEYEVFQVDVVSPKRLASIVEDGRVECGRGYLIMSDFDIHKVNATIKRILTICEAESFEQSVDHLSKYFRLLSR</sequence>
<dbReference type="InterPro" id="IPR028964">
    <property type="entry name" value="Imm8"/>
</dbReference>
<dbReference type="Proteomes" id="UP000198660">
    <property type="component" value="Unassembled WGS sequence"/>
</dbReference>
<dbReference type="AlphaFoldDB" id="A0A1I6UNW8"/>
<evidence type="ECO:0000313" key="2">
    <source>
        <dbReference type="Proteomes" id="UP000198660"/>
    </source>
</evidence>
<keyword evidence="2" id="KW-1185">Reference proteome</keyword>
<evidence type="ECO:0000313" key="1">
    <source>
        <dbReference type="EMBL" id="SFT03149.1"/>
    </source>
</evidence>
<protein>
    <submittedName>
        <fullName evidence="1">Immunity protein 8</fullName>
    </submittedName>
</protein>